<comment type="caution">
    <text evidence="3">The sequence shown here is derived from an EMBL/GenBank/DDBJ whole genome shotgun (WGS) entry which is preliminary data.</text>
</comment>
<dbReference type="Pfam" id="PF13508">
    <property type="entry name" value="Acetyltransf_7"/>
    <property type="match status" value="1"/>
</dbReference>
<gene>
    <name evidence="3" type="ORF">EKO23_05970</name>
</gene>
<dbReference type="Proteomes" id="UP000295198">
    <property type="component" value="Unassembled WGS sequence"/>
</dbReference>
<feature type="region of interest" description="Disordered" evidence="1">
    <location>
        <begin position="137"/>
        <end position="156"/>
    </location>
</feature>
<dbReference type="InterPro" id="IPR016181">
    <property type="entry name" value="Acyl_CoA_acyltransferase"/>
</dbReference>
<organism evidence="3 4">
    <name type="scientific">Nocardioides guangzhouensis</name>
    <dbReference type="NCBI Taxonomy" id="2497878"/>
    <lineage>
        <taxon>Bacteria</taxon>
        <taxon>Bacillati</taxon>
        <taxon>Actinomycetota</taxon>
        <taxon>Actinomycetes</taxon>
        <taxon>Propionibacteriales</taxon>
        <taxon>Nocardioidaceae</taxon>
        <taxon>Nocardioides</taxon>
    </lineage>
</organism>
<evidence type="ECO:0000313" key="3">
    <source>
        <dbReference type="EMBL" id="RYP87579.1"/>
    </source>
</evidence>
<dbReference type="OrthoDB" id="9797456at2"/>
<sequence>MDAPLSWHTDLAVLAASGSSVEEHADHLVVRTPANPAYHWGNFVLVTDRAAVDDASRWDALFATCFPDARHRAIGLAADPGDHASWEALGMRIEHEDVLVRDARPERRPLPEGYAVRPLETDDDWAQSHALRLADLTEEERGRPGRVEHEHGSTEARRRLVGSGDAVFLGAFAGDELAADQGILDCGGGVARYQDVMTKASHRRRGLTSHLLGEAGAWAAGRGVHTWVILADAGEAPSRLYQKLGFRPSEPTSQAYRGAID</sequence>
<reference evidence="3 4" key="1">
    <citation type="submission" date="2019-01" db="EMBL/GenBank/DDBJ databases">
        <title>Nocardioides guangzhouensis sp. nov., an actinobacterium isolated from soil.</title>
        <authorList>
            <person name="Fu Y."/>
            <person name="Cai Y."/>
            <person name="Lin Z."/>
            <person name="Chen P."/>
        </authorList>
    </citation>
    <scope>NUCLEOTIDE SEQUENCE [LARGE SCALE GENOMIC DNA]</scope>
    <source>
        <strain evidence="3 4">130</strain>
    </source>
</reference>
<dbReference type="SUPFAM" id="SSF55729">
    <property type="entry name" value="Acyl-CoA N-acyltransferases (Nat)"/>
    <property type="match status" value="1"/>
</dbReference>
<proteinExistence type="predicted"/>
<dbReference type="Gene3D" id="3.40.630.30">
    <property type="match status" value="1"/>
</dbReference>
<dbReference type="PROSITE" id="PS51186">
    <property type="entry name" value="GNAT"/>
    <property type="match status" value="1"/>
</dbReference>
<evidence type="ECO:0000313" key="4">
    <source>
        <dbReference type="Proteomes" id="UP000295198"/>
    </source>
</evidence>
<keyword evidence="4" id="KW-1185">Reference proteome</keyword>
<dbReference type="RefSeq" id="WP_134715085.1">
    <property type="nucleotide sequence ID" value="NZ_SDKM01000006.1"/>
</dbReference>
<dbReference type="EMBL" id="SDKM01000006">
    <property type="protein sequence ID" value="RYP87579.1"/>
    <property type="molecule type" value="Genomic_DNA"/>
</dbReference>
<evidence type="ECO:0000256" key="1">
    <source>
        <dbReference type="SAM" id="MobiDB-lite"/>
    </source>
</evidence>
<accession>A0A4V1XZQ6</accession>
<feature type="domain" description="N-acetyltransferase" evidence="2">
    <location>
        <begin position="114"/>
        <end position="261"/>
    </location>
</feature>
<dbReference type="InterPro" id="IPR000182">
    <property type="entry name" value="GNAT_dom"/>
</dbReference>
<name>A0A4V1XZQ6_9ACTN</name>
<feature type="compositionally biased region" description="Basic and acidic residues" evidence="1">
    <location>
        <begin position="139"/>
        <end position="156"/>
    </location>
</feature>
<protein>
    <submittedName>
        <fullName evidence="3">N-acetyltransferase</fullName>
    </submittedName>
</protein>
<evidence type="ECO:0000259" key="2">
    <source>
        <dbReference type="PROSITE" id="PS51186"/>
    </source>
</evidence>
<dbReference type="GO" id="GO:0016747">
    <property type="term" value="F:acyltransferase activity, transferring groups other than amino-acyl groups"/>
    <property type="evidence" value="ECO:0007669"/>
    <property type="project" value="InterPro"/>
</dbReference>
<keyword evidence="3" id="KW-0808">Transferase</keyword>
<dbReference type="AlphaFoldDB" id="A0A4V1XZQ6"/>